<reference evidence="4 7" key="3">
    <citation type="journal article" date="2018" name="Nat. Biotechnol.">
        <title>A standardized bacterial taxonomy based on genome phylogeny substantially revises the tree of life.</title>
        <authorList>
            <person name="Parks D.H."/>
            <person name="Chuvochina M."/>
            <person name="Waite D.W."/>
            <person name="Rinke C."/>
            <person name="Skarshewski A."/>
            <person name="Chaumeil P.A."/>
            <person name="Hugenholtz P."/>
        </authorList>
    </citation>
    <scope>NUCLEOTIDE SEQUENCE [LARGE SCALE GENOMIC DNA]</scope>
    <source>
        <strain evidence="4">UBA9905</strain>
    </source>
</reference>
<keyword evidence="1" id="KW-0560">Oxidoreductase</keyword>
<protein>
    <submittedName>
        <fullName evidence="4 5">Alcohol dehydrogenase</fullName>
    </submittedName>
</protein>
<dbReference type="Gene3D" id="1.20.1090.10">
    <property type="entry name" value="Dehydroquinate synthase-like - alpha domain"/>
    <property type="match status" value="1"/>
</dbReference>
<accession>A0A101I9W5</accession>
<comment type="caution">
    <text evidence="5">The sequence shown here is derived from an EMBL/GenBank/DDBJ whole genome shotgun (WGS) entry which is preliminary data.</text>
</comment>
<reference evidence="5" key="1">
    <citation type="journal article" date="2015" name="MBio">
        <title>Genome-resolved metagenomic analysis reveals roles for candidate phyla and other microbial community members in biogeochemical transformations in oil reservoirs.</title>
        <authorList>
            <person name="Hu P."/>
            <person name="Tom L."/>
            <person name="Singh A."/>
            <person name="Thomas B.C."/>
            <person name="Baker B.J."/>
            <person name="Piceno Y.M."/>
            <person name="Andersen G.L."/>
            <person name="Banfield J.F."/>
        </authorList>
    </citation>
    <scope>NUCLEOTIDE SEQUENCE [LARGE SCALE GENOMIC DNA]</scope>
    <source>
        <strain evidence="5">46_70</strain>
    </source>
</reference>
<dbReference type="AlphaFoldDB" id="A0A101I9W5"/>
<dbReference type="CDD" id="cd08181">
    <property type="entry name" value="PPD-like"/>
    <property type="match status" value="1"/>
</dbReference>
<dbReference type="Pfam" id="PF00465">
    <property type="entry name" value="Fe-ADH"/>
    <property type="match status" value="1"/>
</dbReference>
<organism evidence="5 6">
    <name type="scientific">Mesotoga infera</name>
    <dbReference type="NCBI Taxonomy" id="1236046"/>
    <lineage>
        <taxon>Bacteria</taxon>
        <taxon>Thermotogati</taxon>
        <taxon>Thermotogota</taxon>
        <taxon>Thermotogae</taxon>
        <taxon>Kosmotogales</taxon>
        <taxon>Kosmotogaceae</taxon>
        <taxon>Mesotoga</taxon>
    </lineage>
</organism>
<dbReference type="InterPro" id="IPR001670">
    <property type="entry name" value="ADH_Fe/GldA"/>
</dbReference>
<dbReference type="PATRIC" id="fig|1236046.5.peg.552"/>
<dbReference type="InterPro" id="IPR039697">
    <property type="entry name" value="Alcohol_dehydrogenase_Fe"/>
</dbReference>
<evidence type="ECO:0000313" key="5">
    <source>
        <dbReference type="EMBL" id="KUK91445.1"/>
    </source>
</evidence>
<evidence type="ECO:0000313" key="7">
    <source>
        <dbReference type="Proteomes" id="UP000264215"/>
    </source>
</evidence>
<dbReference type="Gene3D" id="3.40.50.1970">
    <property type="match status" value="1"/>
</dbReference>
<dbReference type="Pfam" id="PF25137">
    <property type="entry name" value="ADH_Fe_C"/>
    <property type="match status" value="1"/>
</dbReference>
<dbReference type="GO" id="GO:0046872">
    <property type="term" value="F:metal ion binding"/>
    <property type="evidence" value="ECO:0007669"/>
    <property type="project" value="InterPro"/>
</dbReference>
<evidence type="ECO:0000259" key="2">
    <source>
        <dbReference type="Pfam" id="PF00465"/>
    </source>
</evidence>
<sequence>MWKYFLPTKIFAGIEIISENAELLREVGTNAFLVTGKSSAKKCGALDEVLTVLKGLDIPNFVFDEVEENPSFATIEKGGRKLSANGCDFVIAIGGGSPLDAAKAISVIGRNSEYNCRDLYTGQHLPALPIIAIPTTSGTGSEVTPYSILTDGEGTKKGFDMPSTFPYISFLDPRYTVTMPTDVTVATALDALSHSVEGEVVNKGKNPLVRMLSREATGIIKELLGKVLMNEDNVSLRGQIQYAATIAGIVIAHTGTTAVHAAGYPLSSFKGVRHGMANALMLIKIFRRIAEADPERIASAIEPFEDLDELNAFLKKFGVERVALRISDEEIEKWSEQTAKASHLKKTPGDFDEQFFAELYREIKSD</sequence>
<dbReference type="PANTHER" id="PTHR11496">
    <property type="entry name" value="ALCOHOL DEHYDROGENASE"/>
    <property type="match status" value="1"/>
</dbReference>
<feature type="domain" description="Fe-containing alcohol dehydrogenase-like C-terminal" evidence="3">
    <location>
        <begin position="184"/>
        <end position="361"/>
    </location>
</feature>
<proteinExistence type="predicted"/>
<dbReference type="Proteomes" id="UP000055014">
    <property type="component" value="Unassembled WGS sequence"/>
</dbReference>
<evidence type="ECO:0000313" key="6">
    <source>
        <dbReference type="Proteomes" id="UP000055014"/>
    </source>
</evidence>
<evidence type="ECO:0000256" key="1">
    <source>
        <dbReference type="ARBA" id="ARBA00023002"/>
    </source>
</evidence>
<feature type="domain" description="Alcohol dehydrogenase iron-type/glycerol dehydrogenase GldA" evidence="2">
    <location>
        <begin position="7"/>
        <end position="173"/>
    </location>
</feature>
<name>A0A101I9W5_9BACT</name>
<reference evidence="6" key="2">
    <citation type="journal article" date="2015" name="MBio">
        <title>Genome-Resolved Metagenomic Analysis Reveals Roles for Candidate Phyla and Other Microbial Community Members in Biogeochemical Transformations in Oil Reservoirs.</title>
        <authorList>
            <person name="Hu P."/>
            <person name="Tom L."/>
            <person name="Singh A."/>
            <person name="Thomas B.C."/>
            <person name="Baker B.J."/>
            <person name="Piceno Y.M."/>
            <person name="Andersen G.L."/>
            <person name="Banfield J.F."/>
        </authorList>
    </citation>
    <scope>NUCLEOTIDE SEQUENCE [LARGE SCALE GENOMIC DNA]</scope>
</reference>
<dbReference type="PROSITE" id="PS00913">
    <property type="entry name" value="ADH_IRON_1"/>
    <property type="match status" value="1"/>
</dbReference>
<dbReference type="EMBL" id="DQBS01000178">
    <property type="protein sequence ID" value="HCO70482.1"/>
    <property type="molecule type" value="Genomic_DNA"/>
</dbReference>
<dbReference type="GO" id="GO:0004022">
    <property type="term" value="F:alcohol dehydrogenase (NAD+) activity"/>
    <property type="evidence" value="ECO:0007669"/>
    <property type="project" value="TreeGrafter"/>
</dbReference>
<dbReference type="FunFam" id="3.40.50.1970:FF:000003">
    <property type="entry name" value="Alcohol dehydrogenase, iron-containing"/>
    <property type="match status" value="1"/>
</dbReference>
<dbReference type="InterPro" id="IPR056798">
    <property type="entry name" value="ADH_Fe_C"/>
</dbReference>
<dbReference type="EMBL" id="LGGW01000001">
    <property type="protein sequence ID" value="KUK91445.1"/>
    <property type="molecule type" value="Genomic_DNA"/>
</dbReference>
<dbReference type="Proteomes" id="UP000264215">
    <property type="component" value="Unassembled WGS sequence"/>
</dbReference>
<dbReference type="SUPFAM" id="SSF56796">
    <property type="entry name" value="Dehydroquinate synthase-like"/>
    <property type="match status" value="1"/>
</dbReference>
<evidence type="ECO:0000259" key="3">
    <source>
        <dbReference type="Pfam" id="PF25137"/>
    </source>
</evidence>
<evidence type="ECO:0000313" key="4">
    <source>
        <dbReference type="EMBL" id="HCO70482.1"/>
    </source>
</evidence>
<dbReference type="PANTHER" id="PTHR11496:SF104">
    <property type="entry name" value="3-DEOXY-ALPHA-D-MANNO-OCTULOSONATE 8-OXIDASE"/>
    <property type="match status" value="1"/>
</dbReference>
<gene>
    <name evidence="4" type="ORF">DIT26_07915</name>
    <name evidence="5" type="ORF">XE02_0003</name>
</gene>
<dbReference type="InterPro" id="IPR018211">
    <property type="entry name" value="ADH_Fe_CS"/>
</dbReference>